<feature type="transmembrane region" description="Helical" evidence="4">
    <location>
        <begin position="100"/>
        <end position="116"/>
    </location>
</feature>
<dbReference type="RefSeq" id="WP_282586481.1">
    <property type="nucleotide sequence ID" value="NZ_JAMOIM010000013.1"/>
</dbReference>
<keyword evidence="7" id="KW-1185">Reference proteome</keyword>
<organism evidence="6 7">
    <name type="scientific">Lichenifustis flavocetrariae</name>
    <dbReference type="NCBI Taxonomy" id="2949735"/>
    <lineage>
        <taxon>Bacteria</taxon>
        <taxon>Pseudomonadati</taxon>
        <taxon>Pseudomonadota</taxon>
        <taxon>Alphaproteobacteria</taxon>
        <taxon>Hyphomicrobiales</taxon>
        <taxon>Lichenihabitantaceae</taxon>
        <taxon>Lichenifustis</taxon>
    </lineage>
</organism>
<dbReference type="InterPro" id="IPR020846">
    <property type="entry name" value="MFS_dom"/>
</dbReference>
<feature type="transmembrane region" description="Helical" evidence="4">
    <location>
        <begin position="275"/>
        <end position="295"/>
    </location>
</feature>
<feature type="transmembrane region" description="Helical" evidence="4">
    <location>
        <begin position="68"/>
        <end position="88"/>
    </location>
</feature>
<reference evidence="6" key="1">
    <citation type="submission" date="2022-05" db="EMBL/GenBank/DDBJ databases">
        <authorList>
            <person name="Pankratov T."/>
        </authorList>
    </citation>
    <scope>NUCLEOTIDE SEQUENCE</scope>
    <source>
        <strain evidence="6">BP6-180914</strain>
    </source>
</reference>
<dbReference type="InterPro" id="IPR036259">
    <property type="entry name" value="MFS_trans_sf"/>
</dbReference>
<dbReference type="PANTHER" id="PTHR43129:SF1">
    <property type="entry name" value="FOSMIDOMYCIN RESISTANCE PROTEIN"/>
    <property type="match status" value="1"/>
</dbReference>
<feature type="transmembrane region" description="Helical" evidence="4">
    <location>
        <begin position="161"/>
        <end position="182"/>
    </location>
</feature>
<keyword evidence="3 4" id="KW-0472">Membrane</keyword>
<feature type="transmembrane region" description="Helical" evidence="4">
    <location>
        <begin position="188"/>
        <end position="210"/>
    </location>
</feature>
<keyword evidence="1 4" id="KW-0812">Transmembrane</keyword>
<proteinExistence type="predicted"/>
<name>A0AA41YZR5_9HYPH</name>
<comment type="caution">
    <text evidence="6">The sequence shown here is derived from an EMBL/GenBank/DDBJ whole genome shotgun (WGS) entry which is preliminary data.</text>
</comment>
<feature type="transmembrane region" description="Helical" evidence="4">
    <location>
        <begin position="236"/>
        <end position="263"/>
    </location>
</feature>
<gene>
    <name evidence="6" type="ORF">M8523_18990</name>
</gene>
<accession>A0AA41YZR5</accession>
<dbReference type="SUPFAM" id="SSF103473">
    <property type="entry name" value="MFS general substrate transporter"/>
    <property type="match status" value="1"/>
</dbReference>
<feature type="transmembrane region" description="Helical" evidence="4">
    <location>
        <begin position="302"/>
        <end position="321"/>
    </location>
</feature>
<dbReference type="InterPro" id="IPR011701">
    <property type="entry name" value="MFS"/>
</dbReference>
<evidence type="ECO:0000256" key="1">
    <source>
        <dbReference type="ARBA" id="ARBA00022692"/>
    </source>
</evidence>
<dbReference type="Proteomes" id="UP001165667">
    <property type="component" value="Unassembled WGS sequence"/>
</dbReference>
<dbReference type="Gene3D" id="1.20.1250.20">
    <property type="entry name" value="MFS general substrate transporter like domains"/>
    <property type="match status" value="2"/>
</dbReference>
<feature type="transmembrane region" description="Helical" evidence="4">
    <location>
        <begin position="388"/>
        <end position="407"/>
    </location>
</feature>
<feature type="transmembrane region" description="Helical" evidence="4">
    <location>
        <begin position="359"/>
        <end position="382"/>
    </location>
</feature>
<evidence type="ECO:0000313" key="7">
    <source>
        <dbReference type="Proteomes" id="UP001165667"/>
    </source>
</evidence>
<feature type="transmembrane region" description="Helical" evidence="4">
    <location>
        <begin position="122"/>
        <end position="140"/>
    </location>
</feature>
<dbReference type="GO" id="GO:0022857">
    <property type="term" value="F:transmembrane transporter activity"/>
    <property type="evidence" value="ECO:0007669"/>
    <property type="project" value="InterPro"/>
</dbReference>
<dbReference type="EMBL" id="JAMOIM010000013">
    <property type="protein sequence ID" value="MCW6510108.1"/>
    <property type="molecule type" value="Genomic_DNA"/>
</dbReference>
<evidence type="ECO:0000313" key="6">
    <source>
        <dbReference type="EMBL" id="MCW6510108.1"/>
    </source>
</evidence>
<dbReference type="CDD" id="cd17478">
    <property type="entry name" value="MFS_FsR"/>
    <property type="match status" value="1"/>
</dbReference>
<dbReference type="GO" id="GO:0005886">
    <property type="term" value="C:plasma membrane"/>
    <property type="evidence" value="ECO:0007669"/>
    <property type="project" value="TreeGrafter"/>
</dbReference>
<evidence type="ECO:0000256" key="3">
    <source>
        <dbReference type="ARBA" id="ARBA00023136"/>
    </source>
</evidence>
<protein>
    <submittedName>
        <fullName evidence="6">MFS transporter</fullName>
    </submittedName>
</protein>
<evidence type="ECO:0000256" key="2">
    <source>
        <dbReference type="ARBA" id="ARBA00022989"/>
    </source>
</evidence>
<dbReference type="PROSITE" id="PS50850">
    <property type="entry name" value="MFS"/>
    <property type="match status" value="1"/>
</dbReference>
<keyword evidence="2 4" id="KW-1133">Transmembrane helix</keyword>
<evidence type="ECO:0000256" key="4">
    <source>
        <dbReference type="SAM" id="Phobius"/>
    </source>
</evidence>
<evidence type="ECO:0000259" key="5">
    <source>
        <dbReference type="PROSITE" id="PS50850"/>
    </source>
</evidence>
<dbReference type="AlphaFoldDB" id="A0AA41YZR5"/>
<sequence>MDARLEGAGVPAGASTTAAGRGRAVAAGAGGATLVLYGVSLTHGLNDLVQSLVPAIYPILKEKFALDFGQIGLITLAFQLTASLLQPWIGYATDKRPRPFLLPVGMGVSLLGLLLLSAAPNYTVLLIAASLVGVGSSIFHPESSRIARAASGGRHGFAQSLFQVGGYFGTALGPLLAAWIVVRHGQGSIAWFSPAAVLAAIILFKVAQWYSANLRAAKAKTAAAVSVHSKAKVRMVMAVLVLLVFSKQFYLASMSSYFTFYLIDKFHVSVEHAQLQLFLFLAAVAVGTLVGGPIGDRIGRKYVIWISILGVLPFTLALPYANLFWTSILAVLIGLILSSAFSAIVVYAQDLMPNSVGMIAGLFFGLAFGTGGLGAAVLGQLADHTSIAFVYKVCSFLPAIGLLAWFIPANPQKTVVAAR</sequence>
<feature type="domain" description="Major facilitator superfamily (MFS) profile" evidence="5">
    <location>
        <begin position="32"/>
        <end position="413"/>
    </location>
</feature>
<feature type="transmembrane region" description="Helical" evidence="4">
    <location>
        <begin position="327"/>
        <end position="347"/>
    </location>
</feature>
<dbReference type="Pfam" id="PF07690">
    <property type="entry name" value="MFS_1"/>
    <property type="match status" value="1"/>
</dbReference>
<dbReference type="PANTHER" id="PTHR43129">
    <property type="entry name" value="FOSMIDOMYCIN RESISTANCE PROTEIN"/>
    <property type="match status" value="1"/>
</dbReference>